<reference evidence="2" key="1">
    <citation type="journal article" date="2011" name="Nature">
        <title>Genome sequence and analysis of the tuber crop potato.</title>
        <authorList>
            <consortium name="The Potato Genome Sequencing Consortium"/>
        </authorList>
    </citation>
    <scope>NUCLEOTIDE SEQUENCE [LARGE SCALE GENOMIC DNA]</scope>
    <source>
        <strain evidence="2">cv. DM1-3 516 R44</strain>
    </source>
</reference>
<organism evidence="1 2">
    <name type="scientific">Solanum tuberosum</name>
    <name type="common">Potato</name>
    <dbReference type="NCBI Taxonomy" id="4113"/>
    <lineage>
        <taxon>Eukaryota</taxon>
        <taxon>Viridiplantae</taxon>
        <taxon>Streptophyta</taxon>
        <taxon>Embryophyta</taxon>
        <taxon>Tracheophyta</taxon>
        <taxon>Spermatophyta</taxon>
        <taxon>Magnoliopsida</taxon>
        <taxon>eudicotyledons</taxon>
        <taxon>Gunneridae</taxon>
        <taxon>Pentapetalae</taxon>
        <taxon>asterids</taxon>
        <taxon>lamiids</taxon>
        <taxon>Solanales</taxon>
        <taxon>Solanaceae</taxon>
        <taxon>Solanoideae</taxon>
        <taxon>Solaneae</taxon>
        <taxon>Solanum</taxon>
    </lineage>
</organism>
<dbReference type="Gramene" id="PGSC0003DMT400052398">
    <property type="protein sequence ID" value="PGSC0003DMT400052398"/>
    <property type="gene ID" value="PGSC0003DMG403020339"/>
</dbReference>
<sequence>MSCMKKENMEWSATGLASVAPELATAATPPDVAVAPAGVATGAASLTGAAQNLLCQQEGLLRQQGRIWFRFSWYICWRSYCCSRNGRISNRHHVRIRSSDGSW</sequence>
<reference evidence="1" key="2">
    <citation type="submission" date="2015-06" db="UniProtKB">
        <authorList>
            <consortium name="EnsemblPlants"/>
        </authorList>
    </citation>
    <scope>IDENTIFICATION</scope>
    <source>
        <strain evidence="1">DM1-3 516 R44</strain>
    </source>
</reference>
<evidence type="ECO:0000313" key="2">
    <source>
        <dbReference type="Proteomes" id="UP000011115"/>
    </source>
</evidence>
<dbReference type="InParanoid" id="M1BTC2"/>
<protein>
    <submittedName>
        <fullName evidence="1">Uncharacterized protein</fullName>
    </submittedName>
</protein>
<proteinExistence type="predicted"/>
<dbReference type="EnsemblPlants" id="PGSC0003DMT400052398">
    <property type="protein sequence ID" value="PGSC0003DMT400052398"/>
    <property type="gene ID" value="PGSC0003DMG403020339"/>
</dbReference>
<dbReference type="HOGENOM" id="CLU_2268621_0_0_1"/>
<keyword evidence="2" id="KW-1185">Reference proteome</keyword>
<evidence type="ECO:0000313" key="1">
    <source>
        <dbReference type="EnsemblPlants" id="PGSC0003DMT400052398"/>
    </source>
</evidence>
<dbReference type="AlphaFoldDB" id="M1BTC2"/>
<name>M1BTC2_SOLTU</name>
<accession>M1BTC2</accession>
<dbReference type="PaxDb" id="4113-PGSC0003DMT400052398"/>
<dbReference type="Proteomes" id="UP000011115">
    <property type="component" value="Unassembled WGS sequence"/>
</dbReference>